<dbReference type="InParanoid" id="E9I707"/>
<dbReference type="EMBL" id="GL736849">
    <property type="protein sequence ID" value="EFX60223.1"/>
    <property type="molecule type" value="Genomic_DNA"/>
</dbReference>
<organism evidence="1 2">
    <name type="scientific">Daphnia pulex</name>
    <name type="common">Water flea</name>
    <dbReference type="NCBI Taxonomy" id="6669"/>
    <lineage>
        <taxon>Eukaryota</taxon>
        <taxon>Metazoa</taxon>
        <taxon>Ecdysozoa</taxon>
        <taxon>Arthropoda</taxon>
        <taxon>Crustacea</taxon>
        <taxon>Branchiopoda</taxon>
        <taxon>Diplostraca</taxon>
        <taxon>Cladocera</taxon>
        <taxon>Anomopoda</taxon>
        <taxon>Daphniidae</taxon>
        <taxon>Daphnia</taxon>
    </lineage>
</organism>
<dbReference type="Proteomes" id="UP000000305">
    <property type="component" value="Unassembled WGS sequence"/>
</dbReference>
<protein>
    <submittedName>
        <fullName evidence="1">Uncharacterized protein</fullName>
    </submittedName>
</protein>
<dbReference type="HOGENOM" id="CLU_1679693_0_0_1"/>
<name>E9I707_DAPPU</name>
<reference evidence="1 2" key="1">
    <citation type="journal article" date="2011" name="Science">
        <title>The ecoresponsive genome of Daphnia pulex.</title>
        <authorList>
            <person name="Colbourne J.K."/>
            <person name="Pfrender M.E."/>
            <person name="Gilbert D."/>
            <person name="Thomas W.K."/>
            <person name="Tucker A."/>
            <person name="Oakley T.H."/>
            <person name="Tokishita S."/>
            <person name="Aerts A."/>
            <person name="Arnold G.J."/>
            <person name="Basu M.K."/>
            <person name="Bauer D.J."/>
            <person name="Caceres C.E."/>
            <person name="Carmel L."/>
            <person name="Casola C."/>
            <person name="Choi J.H."/>
            <person name="Detter J.C."/>
            <person name="Dong Q."/>
            <person name="Dusheyko S."/>
            <person name="Eads B.D."/>
            <person name="Frohlich T."/>
            <person name="Geiler-Samerotte K.A."/>
            <person name="Gerlach D."/>
            <person name="Hatcher P."/>
            <person name="Jogdeo S."/>
            <person name="Krijgsveld J."/>
            <person name="Kriventseva E.V."/>
            <person name="Kultz D."/>
            <person name="Laforsch C."/>
            <person name="Lindquist E."/>
            <person name="Lopez J."/>
            <person name="Manak J.R."/>
            <person name="Muller J."/>
            <person name="Pangilinan J."/>
            <person name="Patwardhan R.P."/>
            <person name="Pitluck S."/>
            <person name="Pritham E.J."/>
            <person name="Rechtsteiner A."/>
            <person name="Rho M."/>
            <person name="Rogozin I.B."/>
            <person name="Sakarya O."/>
            <person name="Salamov A."/>
            <person name="Schaack S."/>
            <person name="Shapiro H."/>
            <person name="Shiga Y."/>
            <person name="Skalitzky C."/>
            <person name="Smith Z."/>
            <person name="Souvorov A."/>
            <person name="Sung W."/>
            <person name="Tang Z."/>
            <person name="Tsuchiya D."/>
            <person name="Tu H."/>
            <person name="Vos H."/>
            <person name="Wang M."/>
            <person name="Wolf Y.I."/>
            <person name="Yamagata H."/>
            <person name="Yamada T."/>
            <person name="Ye Y."/>
            <person name="Shaw J.R."/>
            <person name="Andrews J."/>
            <person name="Crease T.J."/>
            <person name="Tang H."/>
            <person name="Lucas S.M."/>
            <person name="Robertson H.M."/>
            <person name="Bork P."/>
            <person name="Koonin E.V."/>
            <person name="Zdobnov E.M."/>
            <person name="Grigoriev I.V."/>
            <person name="Lynch M."/>
            <person name="Boore J.L."/>
        </authorList>
    </citation>
    <scope>NUCLEOTIDE SEQUENCE [LARGE SCALE GENOMIC DNA]</scope>
</reference>
<dbReference type="KEGG" id="dpx:DAPPUDRAFT_278668"/>
<proteinExistence type="predicted"/>
<dbReference type="AlphaFoldDB" id="E9I707"/>
<accession>E9I707</accession>
<evidence type="ECO:0000313" key="1">
    <source>
        <dbReference type="EMBL" id="EFX60223.1"/>
    </source>
</evidence>
<keyword evidence="2" id="KW-1185">Reference proteome</keyword>
<gene>
    <name evidence="1" type="ORF">DAPPUDRAFT_278668</name>
</gene>
<sequence length="157" mass="17612">MPRSKRVYKRVIYAESSSSSTVANPQVRDVPPVVPLSLYGCVPNCRVLFRPRSAAVPKPSWLRSASGGWPFRPRSAAVPKPSWLRSASGGWPFWPRRPETKLVSKCLCAFRRLAVLAPLLWSRSCGHSARCALHFARLSLPWCPSPRPRRHQKGDKA</sequence>
<evidence type="ECO:0000313" key="2">
    <source>
        <dbReference type="Proteomes" id="UP000000305"/>
    </source>
</evidence>